<evidence type="ECO:0000313" key="3">
    <source>
        <dbReference type="Proteomes" id="UP001218188"/>
    </source>
</evidence>
<sequence length="310" mass="33856">MSLGDRGEVGERTQRSRKKGENVPGSVSRARKAKASEIQIAFDVKHAQFGTSIGSKRLEKGGMSEYFARIAVGGLGSEERKAPRAFFEQLYEVGIRETKNDVLPTVGVLEKEKNRTRGRASQPYPQKFQKGGISRWATSWELSTTMVLLNEFQSSGEHKVTLPPLSADLTQQEGADLLSGSEDSMQWPNIFDLISKGISKNGPEYATVSGGGTMVRLPTSWQGAGKGGPCIGRPTAAPIVFERGVNEVGHERDVKTMVWGANRVGVSNSSGVYGGAHQMCNAAFRDVEPWERSINQLTFESQQALRNSNY</sequence>
<name>A0AAD6SCG1_9AGAR</name>
<proteinExistence type="predicted"/>
<protein>
    <submittedName>
        <fullName evidence="2">Uncharacterized protein</fullName>
    </submittedName>
</protein>
<dbReference type="AlphaFoldDB" id="A0AAD6SCG1"/>
<feature type="compositionally biased region" description="Basic and acidic residues" evidence="1">
    <location>
        <begin position="1"/>
        <end position="14"/>
    </location>
</feature>
<organism evidence="2 3">
    <name type="scientific">Mycena alexandri</name>
    <dbReference type="NCBI Taxonomy" id="1745969"/>
    <lineage>
        <taxon>Eukaryota</taxon>
        <taxon>Fungi</taxon>
        <taxon>Dikarya</taxon>
        <taxon>Basidiomycota</taxon>
        <taxon>Agaricomycotina</taxon>
        <taxon>Agaricomycetes</taxon>
        <taxon>Agaricomycetidae</taxon>
        <taxon>Agaricales</taxon>
        <taxon>Marasmiineae</taxon>
        <taxon>Mycenaceae</taxon>
        <taxon>Mycena</taxon>
    </lineage>
</organism>
<comment type="caution">
    <text evidence="2">The sequence shown here is derived from an EMBL/GenBank/DDBJ whole genome shotgun (WGS) entry which is preliminary data.</text>
</comment>
<feature type="region of interest" description="Disordered" evidence="1">
    <location>
        <begin position="1"/>
        <end position="31"/>
    </location>
</feature>
<dbReference type="Proteomes" id="UP001218188">
    <property type="component" value="Unassembled WGS sequence"/>
</dbReference>
<keyword evidence="3" id="KW-1185">Reference proteome</keyword>
<reference evidence="2" key="1">
    <citation type="submission" date="2023-03" db="EMBL/GenBank/DDBJ databases">
        <title>Massive genome expansion in bonnet fungi (Mycena s.s.) driven by repeated elements and novel gene families across ecological guilds.</title>
        <authorList>
            <consortium name="Lawrence Berkeley National Laboratory"/>
            <person name="Harder C.B."/>
            <person name="Miyauchi S."/>
            <person name="Viragh M."/>
            <person name="Kuo A."/>
            <person name="Thoen E."/>
            <person name="Andreopoulos B."/>
            <person name="Lu D."/>
            <person name="Skrede I."/>
            <person name="Drula E."/>
            <person name="Henrissat B."/>
            <person name="Morin E."/>
            <person name="Kohler A."/>
            <person name="Barry K."/>
            <person name="LaButti K."/>
            <person name="Morin E."/>
            <person name="Salamov A."/>
            <person name="Lipzen A."/>
            <person name="Mereny Z."/>
            <person name="Hegedus B."/>
            <person name="Baldrian P."/>
            <person name="Stursova M."/>
            <person name="Weitz H."/>
            <person name="Taylor A."/>
            <person name="Grigoriev I.V."/>
            <person name="Nagy L.G."/>
            <person name="Martin F."/>
            <person name="Kauserud H."/>
        </authorList>
    </citation>
    <scope>NUCLEOTIDE SEQUENCE</scope>
    <source>
        <strain evidence="2">CBHHK200</strain>
    </source>
</reference>
<accession>A0AAD6SCG1</accession>
<evidence type="ECO:0000313" key="2">
    <source>
        <dbReference type="EMBL" id="KAJ7022992.1"/>
    </source>
</evidence>
<evidence type="ECO:0000256" key="1">
    <source>
        <dbReference type="SAM" id="MobiDB-lite"/>
    </source>
</evidence>
<dbReference type="EMBL" id="JARJCM010000199">
    <property type="protein sequence ID" value="KAJ7022992.1"/>
    <property type="molecule type" value="Genomic_DNA"/>
</dbReference>
<gene>
    <name evidence="2" type="ORF">C8F04DRAFT_1240525</name>
</gene>